<dbReference type="Proteomes" id="UP000593594">
    <property type="component" value="Chromosome"/>
</dbReference>
<keyword evidence="3" id="KW-1185">Reference proteome</keyword>
<evidence type="ECO:0000313" key="2">
    <source>
        <dbReference type="EMBL" id="QPC43572.1"/>
    </source>
</evidence>
<organism evidence="2 3">
    <name type="scientific">Kaustia mangrovi</name>
    <dbReference type="NCBI Taxonomy" id="2593653"/>
    <lineage>
        <taxon>Bacteria</taxon>
        <taxon>Pseudomonadati</taxon>
        <taxon>Pseudomonadota</taxon>
        <taxon>Alphaproteobacteria</taxon>
        <taxon>Hyphomicrobiales</taxon>
        <taxon>Parvibaculaceae</taxon>
        <taxon>Kaustia</taxon>
    </lineage>
</organism>
<dbReference type="KEGG" id="kmn:HW532_13250"/>
<sequence length="180" mass="19345">MTWTDERVEHLKQLWSDGLSASQIASKLGGITRNAVIGKVHRLGLSGRGSPSRTSRPRSRKPRQSAPAAGTATVTQFPTAGATALKPEVQAQAAPQARPAPKPSPVREVAPSGKRVDILHLSERTCRWPIGEPGSEEFCFCGAMPKAGLPYCDHHARIAYQPIQDRRRQKRAVGGGRGAA</sequence>
<feature type="region of interest" description="Disordered" evidence="1">
    <location>
        <begin position="42"/>
        <end position="112"/>
    </location>
</feature>
<reference evidence="2 3" key="1">
    <citation type="submission" date="2020-06" db="EMBL/GenBank/DDBJ databases">
        <title>Genome sequence of 2 isolates from Red Sea Mangroves.</title>
        <authorList>
            <person name="Sefrji F."/>
            <person name="Michoud G."/>
            <person name="Merlino G."/>
            <person name="Daffonchio D."/>
        </authorList>
    </citation>
    <scope>NUCLEOTIDE SEQUENCE [LARGE SCALE GENOMIC DNA]</scope>
    <source>
        <strain evidence="2 3">R1DC25</strain>
    </source>
</reference>
<gene>
    <name evidence="2" type="ORF">HW532_13250</name>
</gene>
<accession>A0A7S8HCC6</accession>
<dbReference type="AlphaFoldDB" id="A0A7S8HCC6"/>
<dbReference type="RefSeq" id="WP_213160937.1">
    <property type="nucleotide sequence ID" value="NZ_CP058214.1"/>
</dbReference>
<evidence type="ECO:0000313" key="3">
    <source>
        <dbReference type="Proteomes" id="UP000593594"/>
    </source>
</evidence>
<feature type="compositionally biased region" description="Low complexity" evidence="1">
    <location>
        <begin position="43"/>
        <end position="54"/>
    </location>
</feature>
<protein>
    <submittedName>
        <fullName evidence="2">GcrA cell cycle regulator</fullName>
    </submittedName>
</protein>
<evidence type="ECO:0000256" key="1">
    <source>
        <dbReference type="SAM" id="MobiDB-lite"/>
    </source>
</evidence>
<dbReference type="EMBL" id="CP058214">
    <property type="protein sequence ID" value="QPC43572.1"/>
    <property type="molecule type" value="Genomic_DNA"/>
</dbReference>
<dbReference type="Pfam" id="PF07750">
    <property type="entry name" value="GcrA"/>
    <property type="match status" value="1"/>
</dbReference>
<dbReference type="InterPro" id="IPR011681">
    <property type="entry name" value="GcrA"/>
</dbReference>
<proteinExistence type="predicted"/>
<dbReference type="Gene3D" id="1.10.10.60">
    <property type="entry name" value="Homeodomain-like"/>
    <property type="match status" value="1"/>
</dbReference>
<name>A0A7S8HCC6_9HYPH</name>